<name>A0A8X6FGY5_TRICU</name>
<proteinExistence type="predicted"/>
<dbReference type="AlphaFoldDB" id="A0A8X6FGY5"/>
<dbReference type="Proteomes" id="UP000887116">
    <property type="component" value="Unassembled WGS sequence"/>
</dbReference>
<protein>
    <submittedName>
        <fullName evidence="1">Uncharacterized protein</fullName>
    </submittedName>
</protein>
<reference evidence="1" key="1">
    <citation type="submission" date="2020-07" db="EMBL/GenBank/DDBJ databases">
        <title>Multicomponent nature underlies the extraordinary mechanical properties of spider dragline silk.</title>
        <authorList>
            <person name="Kono N."/>
            <person name="Nakamura H."/>
            <person name="Mori M."/>
            <person name="Yoshida Y."/>
            <person name="Ohtoshi R."/>
            <person name="Malay A.D."/>
            <person name="Moran D.A.P."/>
            <person name="Tomita M."/>
            <person name="Numata K."/>
            <person name="Arakawa K."/>
        </authorList>
    </citation>
    <scope>NUCLEOTIDE SEQUENCE</scope>
</reference>
<keyword evidence="2" id="KW-1185">Reference proteome</keyword>
<comment type="caution">
    <text evidence="1">The sequence shown here is derived from an EMBL/GenBank/DDBJ whole genome shotgun (WGS) entry which is preliminary data.</text>
</comment>
<evidence type="ECO:0000313" key="1">
    <source>
        <dbReference type="EMBL" id="GFQ79301.1"/>
    </source>
</evidence>
<accession>A0A8X6FGY5</accession>
<sequence length="97" mass="11183">MIVIKLPNSDEKSLEWKMALDAIIKEAMPQLAVRDGSEETRIIIRIPMPGVCGNLSELNHSEVQINSNHTYIRYWKILIVIHRGSSKKIGNEIFYNY</sequence>
<dbReference type="EMBL" id="BMAO01002237">
    <property type="protein sequence ID" value="GFQ79301.1"/>
    <property type="molecule type" value="Genomic_DNA"/>
</dbReference>
<organism evidence="1 2">
    <name type="scientific">Trichonephila clavata</name>
    <name type="common">Joro spider</name>
    <name type="synonym">Nephila clavata</name>
    <dbReference type="NCBI Taxonomy" id="2740835"/>
    <lineage>
        <taxon>Eukaryota</taxon>
        <taxon>Metazoa</taxon>
        <taxon>Ecdysozoa</taxon>
        <taxon>Arthropoda</taxon>
        <taxon>Chelicerata</taxon>
        <taxon>Arachnida</taxon>
        <taxon>Araneae</taxon>
        <taxon>Araneomorphae</taxon>
        <taxon>Entelegynae</taxon>
        <taxon>Araneoidea</taxon>
        <taxon>Nephilidae</taxon>
        <taxon>Trichonephila</taxon>
    </lineage>
</organism>
<evidence type="ECO:0000313" key="2">
    <source>
        <dbReference type="Proteomes" id="UP000887116"/>
    </source>
</evidence>
<gene>
    <name evidence="1" type="ORF">TNCT_479001</name>
</gene>